<evidence type="ECO:0000256" key="12">
    <source>
        <dbReference type="PIRSR" id="PIRSR000853-2"/>
    </source>
</evidence>
<feature type="binding site" evidence="12">
    <location>
        <position position="804"/>
    </location>
    <ligand>
        <name>substrate</name>
    </ligand>
</feature>
<feature type="binding site" evidence="12">
    <location>
        <position position="801"/>
    </location>
    <ligand>
        <name>substrate</name>
    </ligand>
</feature>
<keyword evidence="4 17" id="KW-0808">Transferase</keyword>
<evidence type="ECO:0000259" key="16">
    <source>
        <dbReference type="Pfam" id="PF02896"/>
    </source>
</evidence>
<dbReference type="GO" id="GO:0016301">
    <property type="term" value="F:kinase activity"/>
    <property type="evidence" value="ECO:0007669"/>
    <property type="project" value="UniProtKB-UniRule"/>
</dbReference>
<feature type="domain" description="PEP-utilising enzyme C-terminal" evidence="16">
    <location>
        <begin position="563"/>
        <end position="904"/>
    </location>
</feature>
<dbReference type="Gene3D" id="3.30.1490.20">
    <property type="entry name" value="ATP-grasp fold, A domain"/>
    <property type="match status" value="1"/>
</dbReference>
<feature type="binding site" evidence="13">
    <location>
        <position position="804"/>
    </location>
    <ligand>
        <name>Mg(2+)</name>
        <dbReference type="ChEBI" id="CHEBI:18420"/>
    </ligand>
</feature>
<feature type="active site" description="Tele-phosphohistidine intermediate" evidence="11">
    <location>
        <position position="482"/>
    </location>
</feature>
<feature type="binding site" evidence="12">
    <location>
        <position position="803"/>
    </location>
    <ligand>
        <name>substrate</name>
    </ligand>
</feature>
<dbReference type="Pfam" id="PF00391">
    <property type="entry name" value="PEP-utilizers"/>
    <property type="match status" value="1"/>
</dbReference>
<evidence type="ECO:0000256" key="2">
    <source>
        <dbReference type="ARBA" id="ARBA00007837"/>
    </source>
</evidence>
<feature type="binding site" evidence="12">
    <location>
        <position position="641"/>
    </location>
    <ligand>
        <name>substrate</name>
    </ligand>
</feature>
<dbReference type="GO" id="GO:0050242">
    <property type="term" value="F:pyruvate, phosphate dikinase activity"/>
    <property type="evidence" value="ECO:0007669"/>
    <property type="project" value="UniProtKB-UniRule"/>
</dbReference>
<dbReference type="InterPro" id="IPR002192">
    <property type="entry name" value="PPDK_AMP/ATP-bd"/>
</dbReference>
<keyword evidence="8" id="KW-0067">ATP-binding</keyword>
<evidence type="ECO:0000256" key="5">
    <source>
        <dbReference type="ARBA" id="ARBA00022723"/>
    </source>
</evidence>
<dbReference type="SUPFAM" id="SSF56059">
    <property type="entry name" value="Glutathione synthetase ATP-binding domain-like"/>
    <property type="match status" value="1"/>
</dbReference>
<dbReference type="SUPFAM" id="SSF51621">
    <property type="entry name" value="Phosphoenolpyruvate/pyruvate domain"/>
    <property type="match status" value="1"/>
</dbReference>
<dbReference type="EMBL" id="BDSP01000003">
    <property type="protein sequence ID" value="GAX09256.1"/>
    <property type="molecule type" value="Genomic_DNA"/>
</dbReference>
<evidence type="ECO:0000256" key="7">
    <source>
        <dbReference type="ARBA" id="ARBA00022777"/>
    </source>
</evidence>
<dbReference type="GO" id="GO:0005524">
    <property type="term" value="F:ATP binding"/>
    <property type="evidence" value="ECO:0007669"/>
    <property type="project" value="UniProtKB-UniRule"/>
</dbReference>
<dbReference type="PROSITE" id="PS00742">
    <property type="entry name" value="PEP_ENZYMES_2"/>
    <property type="match status" value="1"/>
</dbReference>
<dbReference type="InterPro" id="IPR000121">
    <property type="entry name" value="PEP_util_C"/>
</dbReference>
<dbReference type="EC" id="2.7.9.1" evidence="3 10"/>
<dbReference type="PANTHER" id="PTHR22931:SF9">
    <property type="entry name" value="PYRUVATE, PHOSPHATE DIKINASE 1, CHLOROPLASTIC"/>
    <property type="match status" value="1"/>
</dbReference>
<name>A0A1Z5J5N9_FISSO</name>
<evidence type="ECO:0000313" key="18">
    <source>
        <dbReference type="Proteomes" id="UP000198406"/>
    </source>
</evidence>
<dbReference type="Gene3D" id="1.20.80.30">
    <property type="match status" value="1"/>
</dbReference>
<dbReference type="InterPro" id="IPR018274">
    <property type="entry name" value="PEP_util_AS"/>
</dbReference>
<feature type="binding site" evidence="12">
    <location>
        <position position="591"/>
    </location>
    <ligand>
        <name>substrate</name>
    </ligand>
</feature>
<dbReference type="Gene3D" id="3.20.20.60">
    <property type="entry name" value="Phosphoenolpyruvate-binding domains"/>
    <property type="match status" value="1"/>
</dbReference>
<evidence type="ECO:0000256" key="6">
    <source>
        <dbReference type="ARBA" id="ARBA00022741"/>
    </source>
</evidence>
<dbReference type="NCBIfam" id="NF004531">
    <property type="entry name" value="PRK05878.1"/>
    <property type="match status" value="1"/>
</dbReference>
<feature type="domain" description="Pyruvate phosphate dikinase AMP/ATP-binding" evidence="15">
    <location>
        <begin position="328"/>
        <end position="375"/>
    </location>
</feature>
<dbReference type="InterPro" id="IPR013815">
    <property type="entry name" value="ATP_grasp_subdomain_1"/>
</dbReference>
<dbReference type="Pfam" id="PF01326">
    <property type="entry name" value="PPDK_N"/>
    <property type="match status" value="2"/>
</dbReference>
<evidence type="ECO:0000256" key="10">
    <source>
        <dbReference type="PIRNR" id="PIRNR000853"/>
    </source>
</evidence>
<dbReference type="SUPFAM" id="SSF52009">
    <property type="entry name" value="Phosphohistidine domain"/>
    <property type="match status" value="1"/>
</dbReference>
<evidence type="ECO:0000259" key="15">
    <source>
        <dbReference type="Pfam" id="PF01326"/>
    </source>
</evidence>
<dbReference type="PANTHER" id="PTHR22931">
    <property type="entry name" value="PHOSPHOENOLPYRUVATE DIKINASE-RELATED"/>
    <property type="match status" value="1"/>
</dbReference>
<evidence type="ECO:0000256" key="13">
    <source>
        <dbReference type="PIRSR" id="PIRSR000853-3"/>
    </source>
</evidence>
<evidence type="ECO:0000256" key="4">
    <source>
        <dbReference type="ARBA" id="ARBA00022679"/>
    </source>
</evidence>
<comment type="similarity">
    <text evidence="2 10">Belongs to the PEP-utilizing enzyme family.</text>
</comment>
<dbReference type="InterPro" id="IPR036637">
    <property type="entry name" value="Phosphohistidine_dom_sf"/>
</dbReference>
<dbReference type="InterPro" id="IPR023151">
    <property type="entry name" value="PEP_util_CS"/>
</dbReference>
<dbReference type="NCBIfam" id="TIGR01828">
    <property type="entry name" value="pyru_phos_dikin"/>
    <property type="match status" value="1"/>
</dbReference>
<evidence type="ECO:0000313" key="17">
    <source>
        <dbReference type="EMBL" id="GAX09256.1"/>
    </source>
</evidence>
<dbReference type="InterPro" id="IPR010121">
    <property type="entry name" value="Pyruvate_phosphate_dikinase"/>
</dbReference>
<evidence type="ECO:0000256" key="9">
    <source>
        <dbReference type="ARBA" id="ARBA00022842"/>
    </source>
</evidence>
<dbReference type="InParanoid" id="A0A1Z5J5N9"/>
<dbReference type="Proteomes" id="UP000198406">
    <property type="component" value="Unassembled WGS sequence"/>
</dbReference>
<gene>
    <name evidence="17" type="ORF">FisN_17Lh274</name>
</gene>
<dbReference type="InterPro" id="IPR008279">
    <property type="entry name" value="PEP-util_enz_mobile_dom"/>
</dbReference>
<feature type="domain" description="Pyruvate phosphate dikinase AMP/ATP-binding" evidence="15">
    <location>
        <begin position="87"/>
        <end position="320"/>
    </location>
</feature>
<dbReference type="AlphaFoldDB" id="A0A1Z5J5N9"/>
<dbReference type="Gene3D" id="3.30.470.20">
    <property type="entry name" value="ATP-grasp fold, B domain"/>
    <property type="match status" value="1"/>
</dbReference>
<comment type="cofactor">
    <cofactor evidence="1 10 13">
        <name>Mg(2+)</name>
        <dbReference type="ChEBI" id="CHEBI:18420"/>
    </cofactor>
</comment>
<keyword evidence="6" id="KW-0547">Nucleotide-binding</keyword>
<dbReference type="InterPro" id="IPR040442">
    <property type="entry name" value="Pyrv_kinase-like_dom_sf"/>
</dbReference>
<proteinExistence type="inferred from homology"/>
<organism evidence="17 18">
    <name type="scientific">Fistulifera solaris</name>
    <name type="common">Oleaginous diatom</name>
    <dbReference type="NCBI Taxonomy" id="1519565"/>
    <lineage>
        <taxon>Eukaryota</taxon>
        <taxon>Sar</taxon>
        <taxon>Stramenopiles</taxon>
        <taxon>Ochrophyta</taxon>
        <taxon>Bacillariophyta</taxon>
        <taxon>Bacillariophyceae</taxon>
        <taxon>Bacillariophycidae</taxon>
        <taxon>Naviculales</taxon>
        <taxon>Naviculaceae</taxon>
        <taxon>Fistulifera</taxon>
    </lineage>
</organism>
<evidence type="ECO:0000256" key="3">
    <source>
        <dbReference type="ARBA" id="ARBA00011994"/>
    </source>
</evidence>
<keyword evidence="18" id="KW-1185">Reference proteome</keyword>
<keyword evidence="17" id="KW-0670">Pyruvate</keyword>
<dbReference type="Pfam" id="PF02896">
    <property type="entry name" value="PEP-utilizers_C"/>
    <property type="match status" value="1"/>
</dbReference>
<feature type="binding site" evidence="12">
    <location>
        <position position="802"/>
    </location>
    <ligand>
        <name>substrate</name>
    </ligand>
</feature>
<comment type="caution">
    <text evidence="17">The sequence shown here is derived from an EMBL/GenBank/DDBJ whole genome shotgun (WGS) entry which is preliminary data.</text>
</comment>
<protein>
    <recommendedName>
        <fullName evidence="3 10">Pyruvate, phosphate dikinase</fullName>
        <ecNumber evidence="3 10">2.7.9.1</ecNumber>
    </recommendedName>
</protein>
<dbReference type="PROSITE" id="PS00370">
    <property type="entry name" value="PEP_ENZYMES_PHOS_SITE"/>
    <property type="match status" value="1"/>
</dbReference>
<keyword evidence="9 13" id="KW-0460">Magnesium</keyword>
<keyword evidence="7 17" id="KW-0418">Kinase</keyword>
<accession>A0A1Z5J5N9</accession>
<dbReference type="Gene3D" id="1.10.189.10">
    <property type="entry name" value="Pyruvate Phosphate Dikinase, domain 2"/>
    <property type="match status" value="1"/>
</dbReference>
<dbReference type="PIRSF" id="PIRSF000853">
    <property type="entry name" value="PPDK"/>
    <property type="match status" value="1"/>
</dbReference>
<evidence type="ECO:0000256" key="11">
    <source>
        <dbReference type="PIRSR" id="PIRSR000853-1"/>
    </source>
</evidence>
<reference evidence="17 18" key="1">
    <citation type="journal article" date="2015" name="Plant Cell">
        <title>Oil accumulation by the oleaginous diatom Fistulifera solaris as revealed by the genome and transcriptome.</title>
        <authorList>
            <person name="Tanaka T."/>
            <person name="Maeda Y."/>
            <person name="Veluchamy A."/>
            <person name="Tanaka M."/>
            <person name="Abida H."/>
            <person name="Marechal E."/>
            <person name="Bowler C."/>
            <person name="Muto M."/>
            <person name="Sunaga Y."/>
            <person name="Tanaka M."/>
            <person name="Yoshino T."/>
            <person name="Taniguchi T."/>
            <person name="Fukuda Y."/>
            <person name="Nemoto M."/>
            <person name="Matsumoto M."/>
            <person name="Wong P.S."/>
            <person name="Aburatani S."/>
            <person name="Fujibuchi W."/>
        </authorList>
    </citation>
    <scope>NUCLEOTIDE SEQUENCE [LARGE SCALE GENOMIC DNA]</scope>
    <source>
        <strain evidence="17 18">JPCC DA0580</strain>
    </source>
</reference>
<feature type="binding site" evidence="12">
    <location>
        <position position="771"/>
    </location>
    <ligand>
        <name>substrate</name>
    </ligand>
</feature>
<comment type="catalytic activity">
    <reaction evidence="10">
        <text>pyruvate + phosphate + ATP = phosphoenolpyruvate + AMP + diphosphate + H(+)</text>
        <dbReference type="Rhea" id="RHEA:10756"/>
        <dbReference type="ChEBI" id="CHEBI:15361"/>
        <dbReference type="ChEBI" id="CHEBI:15378"/>
        <dbReference type="ChEBI" id="CHEBI:30616"/>
        <dbReference type="ChEBI" id="CHEBI:33019"/>
        <dbReference type="ChEBI" id="CHEBI:43474"/>
        <dbReference type="ChEBI" id="CHEBI:58702"/>
        <dbReference type="ChEBI" id="CHEBI:456215"/>
        <dbReference type="EC" id="2.7.9.1"/>
    </reaction>
</comment>
<dbReference type="InterPro" id="IPR015813">
    <property type="entry name" value="Pyrv/PenolPyrv_kinase-like_dom"/>
</dbReference>
<feature type="binding site" evidence="13">
    <location>
        <position position="771"/>
    </location>
    <ligand>
        <name>Mg(2+)</name>
        <dbReference type="ChEBI" id="CHEBI:18420"/>
    </ligand>
</feature>
<dbReference type="GO" id="GO:0046872">
    <property type="term" value="F:metal ion binding"/>
    <property type="evidence" value="ECO:0007669"/>
    <property type="project" value="UniProtKB-UniRule"/>
</dbReference>
<keyword evidence="5 13" id="KW-0479">Metal-binding</keyword>
<dbReference type="Gene3D" id="3.50.30.10">
    <property type="entry name" value="Phosphohistidine domain"/>
    <property type="match status" value="1"/>
</dbReference>
<dbReference type="OrthoDB" id="6123450at2759"/>
<feature type="active site" description="Proton donor" evidence="11">
    <location>
        <position position="866"/>
    </location>
</feature>
<evidence type="ECO:0000256" key="8">
    <source>
        <dbReference type="ARBA" id="ARBA00022840"/>
    </source>
</evidence>
<evidence type="ECO:0000256" key="1">
    <source>
        <dbReference type="ARBA" id="ARBA00001946"/>
    </source>
</evidence>
<feature type="domain" description="PEP-utilising enzyme mobile" evidence="14">
    <location>
        <begin position="449"/>
        <end position="532"/>
    </location>
</feature>
<evidence type="ECO:0000259" key="14">
    <source>
        <dbReference type="Pfam" id="PF00391"/>
    </source>
</evidence>
<sequence length="928" mass="101526">MTTVMMDANRPGLDPMVMECAKDGIIEAVVPFGGSAVPIQNPNRHILGGKGLGLQEMGSIGIAVPPGFTLTTPLCQIYQQTNDLPPEMWEEVKKAIARLENDMGKIFGDATNPLLLSCRSGAAKSMPGMMDTVLNIGLNDETVKGLALATGNPRFAYDSFRRLLDMFGDVVLGIPHEDFEEKHAALKKKYGAQTDLELNADHLMELCQAYYKVYEDKGLKFPQDPFEQIQKCVRAVFGSWNSSRAIKYRKLNNITSLLGTATNVQTMVFGNLGESSGTGVAFSRDPGTGEAKLKGEYLINAQGEDVVAGIRTPEPISTMERNLPEAYKEFIKNVNALERHFKDMQDVEFTVQEGKLWMLQCRSGKRTGHAAIKIAVDLVKEGICSREEALLNVEPDHVKQVLHPTFPQKVLDSPQYKNNIIAIGLQGGPGAAVGKLCFHTEEAEERSSEDLILVRENTSPEDVGGMWASKGILTSRGGVTSHAAVVARSWGKPCVCGCSDIEIDAQNNIMTIKSTGEVFKANDVISINGSTGEVIRCAIPTESPTVDGDFGMLLSWADEIDDSCKVMTNADSGPDSAKAVELGAKGIGLTRTEHMFFDHARLPHVRAWILHGVGIEKLREFQRSDFRDIFKAMGDNPVTVRLLDPPLHEFTPPLSSVSESMAKELGYDDVHQLKIDIEKMHEENPMLGLRGCRLGICRPELTTMQVEAIMNAAADIIDVDPSANPFPRIMIPLVGNVREFEHQALLVKSTAEKVKKERKKDLRYQIGTMIEVPSAALQSEKIAATTDPETGDFLCKFFSFGTNDLTQMTLGISRDDAGEFIPKYNELGIFKKDPFKTIDADGVGWLLRLSAAKGRSVNPSLSLSVCGEHGGDAASIEFFDDVGLDYVSCSPFRVPVARLASAQAALKRKASGRTELKEHRVANFKGTI</sequence>